<dbReference type="InterPro" id="IPR046802">
    <property type="entry name" value="OpcA_G6PD_C"/>
</dbReference>
<evidence type="ECO:0000256" key="1">
    <source>
        <dbReference type="SAM" id="MobiDB-lite"/>
    </source>
</evidence>
<proteinExistence type="predicted"/>
<dbReference type="InterPro" id="IPR004555">
    <property type="entry name" value="G6PDH_assembly_OpcA"/>
</dbReference>
<accession>A0A4Q7KEW2</accession>
<dbReference type="RefSeq" id="WP_130348669.1">
    <property type="nucleotide sequence ID" value="NZ_SGWQ01000018.1"/>
</dbReference>
<evidence type="ECO:0000259" key="2">
    <source>
        <dbReference type="Pfam" id="PF10128"/>
    </source>
</evidence>
<evidence type="ECO:0000313" key="5">
    <source>
        <dbReference type="Proteomes" id="UP000294257"/>
    </source>
</evidence>
<dbReference type="Proteomes" id="UP000294257">
    <property type="component" value="Unassembled WGS sequence"/>
</dbReference>
<reference evidence="4 5" key="1">
    <citation type="submission" date="2019-02" db="EMBL/GenBank/DDBJ databases">
        <title>Genomic Encyclopedia of Type Strains, Phase IV (KMG-IV): sequencing the most valuable type-strain genomes for metagenomic binning, comparative biology and taxonomic classification.</title>
        <authorList>
            <person name="Goeker M."/>
        </authorList>
    </citation>
    <scope>NUCLEOTIDE SEQUENCE [LARGE SCALE GENOMIC DNA]</scope>
    <source>
        <strain evidence="4 5">DSM 101727</strain>
    </source>
</reference>
<organism evidence="4 5">
    <name type="scientific">Herbihabitans rhizosphaerae</name>
    <dbReference type="NCBI Taxonomy" id="1872711"/>
    <lineage>
        <taxon>Bacteria</taxon>
        <taxon>Bacillati</taxon>
        <taxon>Actinomycetota</taxon>
        <taxon>Actinomycetes</taxon>
        <taxon>Pseudonocardiales</taxon>
        <taxon>Pseudonocardiaceae</taxon>
        <taxon>Herbihabitans</taxon>
    </lineage>
</organism>
<feature type="domain" description="Glucose-6-phosphate dehydrogenase assembly protein OpcA N-terminal" evidence="2">
    <location>
        <begin position="52"/>
        <end position="161"/>
    </location>
</feature>
<dbReference type="PANTHER" id="PTHR38658">
    <property type="entry name" value="OXPP CYCLE PROTEIN OPCA-RELATED"/>
    <property type="match status" value="1"/>
</dbReference>
<gene>
    <name evidence="4" type="ORF">EV193_11834</name>
</gene>
<feature type="domain" description="Glucose-6-phosphate dehydrogenase assembly protein OpcA C-terminal" evidence="3">
    <location>
        <begin position="167"/>
        <end position="297"/>
    </location>
</feature>
<dbReference type="Pfam" id="PF20171">
    <property type="entry name" value="OpcA_G6PD_C"/>
    <property type="match status" value="1"/>
</dbReference>
<comment type="caution">
    <text evidence="4">The sequence shown here is derived from an EMBL/GenBank/DDBJ whole genome shotgun (WGS) entry which is preliminary data.</text>
</comment>
<dbReference type="Pfam" id="PF10128">
    <property type="entry name" value="OpcA_G6PD_assem"/>
    <property type="match status" value="1"/>
</dbReference>
<sequence>MIIDLPATTTSQVNAKLVDLREKGGAVTLGRVLTLVIVTDDGERTEEAIEAANDASREHPCRVIVVARGAKKAAARLDAQIRVGGDAGASEVVVLRLYGPLADEGASCVVPLLLPDAPLVAWWPFEAPANPSQDPIGQLAQRRITDSAAERVPAKALTVRAKHYADGDTDLAWTRLTLWRAVLAAAMDLPPFEKVTEATVTGAGDSPSTELLAAWLATCLKAPVKRVKAADGQGIVAVELKRRSGSVELHRPDTKVGTLTQPGQPSRRVALQRRSIRDCLTEELRRLDPDEIYENALKGLDKIVRGRAGTKTAAARKAPAKKSTTKTTATKKPAAKAKPPKPQS</sequence>
<evidence type="ECO:0000259" key="3">
    <source>
        <dbReference type="Pfam" id="PF20171"/>
    </source>
</evidence>
<keyword evidence="5" id="KW-1185">Reference proteome</keyword>
<dbReference type="PANTHER" id="PTHR38658:SF1">
    <property type="entry name" value="OXPP CYCLE PROTEIN OPCA-RELATED"/>
    <property type="match status" value="1"/>
</dbReference>
<dbReference type="InterPro" id="IPR046801">
    <property type="entry name" value="OpcA_G6PD_N"/>
</dbReference>
<feature type="region of interest" description="Disordered" evidence="1">
    <location>
        <begin position="305"/>
        <end position="344"/>
    </location>
</feature>
<evidence type="ECO:0000313" key="4">
    <source>
        <dbReference type="EMBL" id="RZS29780.1"/>
    </source>
</evidence>
<feature type="compositionally biased region" description="Basic residues" evidence="1">
    <location>
        <begin position="333"/>
        <end position="344"/>
    </location>
</feature>
<dbReference type="NCBIfam" id="TIGR00534">
    <property type="entry name" value="OpcA"/>
    <property type="match status" value="1"/>
</dbReference>
<name>A0A4Q7KEW2_9PSEU</name>
<dbReference type="EMBL" id="SGWQ01000018">
    <property type="protein sequence ID" value="RZS29780.1"/>
    <property type="molecule type" value="Genomic_DNA"/>
</dbReference>
<dbReference type="AlphaFoldDB" id="A0A4Q7KEW2"/>
<dbReference type="OrthoDB" id="128564at2"/>
<protein>
    <submittedName>
        <fullName evidence="4">Glucose-6-phosphate dehydrogenase assembly protein OpcA</fullName>
    </submittedName>
</protein>